<gene>
    <name evidence="7" type="ORF">B0H16DRAFT_221929</name>
</gene>
<evidence type="ECO:0000259" key="6">
    <source>
        <dbReference type="Pfam" id="PF01494"/>
    </source>
</evidence>
<dbReference type="InterPro" id="IPR002938">
    <property type="entry name" value="FAD-bd"/>
</dbReference>
<dbReference type="SUPFAM" id="SSF54373">
    <property type="entry name" value="FAD-linked reductases, C-terminal domain"/>
    <property type="match status" value="1"/>
</dbReference>
<dbReference type="PANTHER" id="PTHR13789">
    <property type="entry name" value="MONOOXYGENASE"/>
    <property type="match status" value="1"/>
</dbReference>
<keyword evidence="2" id="KW-0285">Flavoprotein</keyword>
<reference evidence="7" key="1">
    <citation type="submission" date="2023-03" db="EMBL/GenBank/DDBJ databases">
        <title>Massive genome expansion in bonnet fungi (Mycena s.s.) driven by repeated elements and novel gene families across ecological guilds.</title>
        <authorList>
            <consortium name="Lawrence Berkeley National Laboratory"/>
            <person name="Harder C.B."/>
            <person name="Miyauchi S."/>
            <person name="Viragh M."/>
            <person name="Kuo A."/>
            <person name="Thoen E."/>
            <person name="Andreopoulos B."/>
            <person name="Lu D."/>
            <person name="Skrede I."/>
            <person name="Drula E."/>
            <person name="Henrissat B."/>
            <person name="Morin E."/>
            <person name="Kohler A."/>
            <person name="Barry K."/>
            <person name="LaButti K."/>
            <person name="Morin E."/>
            <person name="Salamov A."/>
            <person name="Lipzen A."/>
            <person name="Mereny Z."/>
            <person name="Hegedus B."/>
            <person name="Baldrian P."/>
            <person name="Stursova M."/>
            <person name="Weitz H."/>
            <person name="Taylor A."/>
            <person name="Grigoriev I.V."/>
            <person name="Nagy L.G."/>
            <person name="Martin F."/>
            <person name="Kauserud H."/>
        </authorList>
    </citation>
    <scope>NUCLEOTIDE SEQUENCE</scope>
    <source>
        <strain evidence="7">CBHHK182m</strain>
    </source>
</reference>
<organism evidence="7 8">
    <name type="scientific">Mycena metata</name>
    <dbReference type="NCBI Taxonomy" id="1033252"/>
    <lineage>
        <taxon>Eukaryota</taxon>
        <taxon>Fungi</taxon>
        <taxon>Dikarya</taxon>
        <taxon>Basidiomycota</taxon>
        <taxon>Agaricomycotina</taxon>
        <taxon>Agaricomycetes</taxon>
        <taxon>Agaricomycetidae</taxon>
        <taxon>Agaricales</taxon>
        <taxon>Marasmiineae</taxon>
        <taxon>Mycenaceae</taxon>
        <taxon>Mycena</taxon>
    </lineage>
</organism>
<evidence type="ECO:0000256" key="2">
    <source>
        <dbReference type="ARBA" id="ARBA00022630"/>
    </source>
</evidence>
<sequence length="412" mass="44685">MSRPTPLNVAVVGAGLGGLSAAIALRRQGHLVKVFEASVVKKEIGAGIGIPPNAMRVLDAFGYDQKNLKSCEYRGVVEYSAAGGEGRPHVFKDQATNYGFQGCLCLRTAFHEELKRLALSEKGAGSPVELFLGMEVVDCDPEVGILTTKTGEKFEADIVIAADGIRSVLRTIVLGGPVVAPPIGACAFRWLADTSKFNGRPELDWVMKDGVSGGRFVRGPNGHKIFLYPCNDAKYVNATMIHTDKRDQDKHGWHTRATRDEVLEEYKDLAPPFKALIELIEEPVNLWQMRAVPILATWTKGRLALLGDAAHATFPTLGQGAAMAVEDAAALGCMLPLGTTPEEVPSRLAAYQDVRKARGEFVNKESVEQGTMPSKAGLFMRSEEMQDFLNGYDAIGVSQEHLNKTFGKSRIS</sequence>
<comment type="similarity">
    <text evidence="1">Belongs to the paxM FAD-dependent monooxygenase family.</text>
</comment>
<keyword evidence="3" id="KW-0274">FAD</keyword>
<evidence type="ECO:0000313" key="8">
    <source>
        <dbReference type="Proteomes" id="UP001215598"/>
    </source>
</evidence>
<feature type="domain" description="FAD-binding" evidence="6">
    <location>
        <begin position="8"/>
        <end position="362"/>
    </location>
</feature>
<evidence type="ECO:0000313" key="7">
    <source>
        <dbReference type="EMBL" id="KAJ7730159.1"/>
    </source>
</evidence>
<dbReference type="InterPro" id="IPR050493">
    <property type="entry name" value="FAD-dep_Monooxygenase_BioMet"/>
</dbReference>
<evidence type="ECO:0000256" key="1">
    <source>
        <dbReference type="ARBA" id="ARBA00007992"/>
    </source>
</evidence>
<dbReference type="PRINTS" id="PR00420">
    <property type="entry name" value="RNGMNOXGNASE"/>
</dbReference>
<keyword evidence="8" id="KW-1185">Reference proteome</keyword>
<dbReference type="InterPro" id="IPR036188">
    <property type="entry name" value="FAD/NAD-bd_sf"/>
</dbReference>
<dbReference type="Pfam" id="PF01494">
    <property type="entry name" value="FAD_binding_3"/>
    <property type="match status" value="1"/>
</dbReference>
<dbReference type="EMBL" id="JARKIB010000161">
    <property type="protein sequence ID" value="KAJ7730159.1"/>
    <property type="molecule type" value="Genomic_DNA"/>
</dbReference>
<dbReference type="PANTHER" id="PTHR13789:SF314">
    <property type="entry name" value="FAD-BINDING DOMAIN-CONTAINING PROTEIN"/>
    <property type="match status" value="1"/>
</dbReference>
<dbReference type="AlphaFoldDB" id="A0AAD7HX85"/>
<evidence type="ECO:0000256" key="5">
    <source>
        <dbReference type="ARBA" id="ARBA00023033"/>
    </source>
</evidence>
<protein>
    <submittedName>
        <fullName evidence="7">FAD/NAD(P)-binding domain-containing protein</fullName>
    </submittedName>
</protein>
<keyword evidence="5" id="KW-0503">Monooxygenase</keyword>
<evidence type="ECO:0000256" key="3">
    <source>
        <dbReference type="ARBA" id="ARBA00022827"/>
    </source>
</evidence>
<dbReference type="SUPFAM" id="SSF51905">
    <property type="entry name" value="FAD/NAD(P)-binding domain"/>
    <property type="match status" value="1"/>
</dbReference>
<dbReference type="GO" id="GO:0071949">
    <property type="term" value="F:FAD binding"/>
    <property type="evidence" value="ECO:0007669"/>
    <property type="project" value="InterPro"/>
</dbReference>
<proteinExistence type="inferred from homology"/>
<name>A0AAD7HX85_9AGAR</name>
<keyword evidence="4" id="KW-0560">Oxidoreductase</keyword>
<dbReference type="GO" id="GO:0004497">
    <property type="term" value="F:monooxygenase activity"/>
    <property type="evidence" value="ECO:0007669"/>
    <property type="project" value="UniProtKB-KW"/>
</dbReference>
<accession>A0AAD7HX85</accession>
<dbReference type="Gene3D" id="3.50.50.60">
    <property type="entry name" value="FAD/NAD(P)-binding domain"/>
    <property type="match status" value="1"/>
</dbReference>
<evidence type="ECO:0000256" key="4">
    <source>
        <dbReference type="ARBA" id="ARBA00023002"/>
    </source>
</evidence>
<comment type="caution">
    <text evidence="7">The sequence shown here is derived from an EMBL/GenBank/DDBJ whole genome shotgun (WGS) entry which is preliminary data.</text>
</comment>
<dbReference type="Proteomes" id="UP001215598">
    <property type="component" value="Unassembled WGS sequence"/>
</dbReference>